<gene>
    <name evidence="2" type="ORF">WISP_79172</name>
</gene>
<keyword evidence="3" id="KW-1185">Reference proteome</keyword>
<sequence>MPKITTSSLEKQKWKKPTKANAEELTQMRPQHQIAIIYSFNFDLFLPNRAIVSENLRIQAGNKMLVCSSEFDMLELRILRGGNKAQSKVITLDFRRPKSLDLEESQRKHPWREEGSSRAD</sequence>
<feature type="region of interest" description="Disordered" evidence="1">
    <location>
        <begin position="101"/>
        <end position="120"/>
    </location>
</feature>
<organism evidence="2 3">
    <name type="scientific">Willisornis vidua</name>
    <name type="common">Xingu scale-backed antbird</name>
    <dbReference type="NCBI Taxonomy" id="1566151"/>
    <lineage>
        <taxon>Eukaryota</taxon>
        <taxon>Metazoa</taxon>
        <taxon>Chordata</taxon>
        <taxon>Craniata</taxon>
        <taxon>Vertebrata</taxon>
        <taxon>Euteleostomi</taxon>
        <taxon>Archelosauria</taxon>
        <taxon>Archosauria</taxon>
        <taxon>Dinosauria</taxon>
        <taxon>Saurischia</taxon>
        <taxon>Theropoda</taxon>
        <taxon>Coelurosauria</taxon>
        <taxon>Aves</taxon>
        <taxon>Neognathae</taxon>
        <taxon>Neoaves</taxon>
        <taxon>Telluraves</taxon>
        <taxon>Australaves</taxon>
        <taxon>Passeriformes</taxon>
        <taxon>Thamnophilidae</taxon>
        <taxon>Willisornis</taxon>
    </lineage>
</organism>
<name>A0ABQ9D559_9PASS</name>
<dbReference type="EMBL" id="WHWB01033975">
    <property type="protein sequence ID" value="KAJ7415247.1"/>
    <property type="molecule type" value="Genomic_DNA"/>
</dbReference>
<accession>A0ABQ9D559</accession>
<evidence type="ECO:0000313" key="3">
    <source>
        <dbReference type="Proteomes" id="UP001145742"/>
    </source>
</evidence>
<dbReference type="Proteomes" id="UP001145742">
    <property type="component" value="Unassembled WGS sequence"/>
</dbReference>
<feature type="region of interest" description="Disordered" evidence="1">
    <location>
        <begin position="1"/>
        <end position="22"/>
    </location>
</feature>
<protein>
    <submittedName>
        <fullName evidence="2">Uncharacterized protein</fullName>
    </submittedName>
</protein>
<evidence type="ECO:0000256" key="1">
    <source>
        <dbReference type="SAM" id="MobiDB-lite"/>
    </source>
</evidence>
<reference evidence="2" key="1">
    <citation type="submission" date="2019-10" db="EMBL/GenBank/DDBJ databases">
        <authorList>
            <person name="Soares A.E.R."/>
            <person name="Aleixo A."/>
            <person name="Schneider P."/>
            <person name="Miyaki C.Y."/>
            <person name="Schneider M.P."/>
            <person name="Mello C."/>
            <person name="Vasconcelos A.T.R."/>
        </authorList>
    </citation>
    <scope>NUCLEOTIDE SEQUENCE</scope>
    <source>
        <tissue evidence="2">Muscle</tissue>
    </source>
</reference>
<comment type="caution">
    <text evidence="2">The sequence shown here is derived from an EMBL/GenBank/DDBJ whole genome shotgun (WGS) entry which is preliminary data.</text>
</comment>
<proteinExistence type="predicted"/>
<evidence type="ECO:0000313" key="2">
    <source>
        <dbReference type="EMBL" id="KAJ7415247.1"/>
    </source>
</evidence>